<dbReference type="Pfam" id="PF13344">
    <property type="entry name" value="Hydrolase_6"/>
    <property type="match status" value="1"/>
</dbReference>
<keyword evidence="4" id="KW-0479">Metal-binding</keyword>
<evidence type="ECO:0000256" key="1">
    <source>
        <dbReference type="PIRNR" id="PIRNR000915"/>
    </source>
</evidence>
<organism evidence="6">
    <name type="scientific">Thrips palmi</name>
    <name type="common">Melon thrips</name>
    <dbReference type="NCBI Taxonomy" id="161013"/>
    <lineage>
        <taxon>Eukaryota</taxon>
        <taxon>Metazoa</taxon>
        <taxon>Ecdysozoa</taxon>
        <taxon>Arthropoda</taxon>
        <taxon>Hexapoda</taxon>
        <taxon>Insecta</taxon>
        <taxon>Pterygota</taxon>
        <taxon>Neoptera</taxon>
        <taxon>Paraneoptera</taxon>
        <taxon>Thysanoptera</taxon>
        <taxon>Terebrantia</taxon>
        <taxon>Thripoidea</taxon>
        <taxon>Thripidae</taxon>
        <taxon>Thrips</taxon>
    </lineage>
</organism>
<evidence type="ECO:0000313" key="6">
    <source>
        <dbReference type="RefSeq" id="XP_034238670.1"/>
    </source>
</evidence>
<dbReference type="RefSeq" id="XP_034238670.1">
    <property type="nucleotide sequence ID" value="XM_034382779.1"/>
</dbReference>
<dbReference type="GO" id="GO:0046872">
    <property type="term" value="F:metal ion binding"/>
    <property type="evidence" value="ECO:0007669"/>
    <property type="project" value="UniProtKB-KW"/>
</dbReference>
<feature type="binding site" evidence="3">
    <location>
        <position position="227"/>
    </location>
    <ligand>
        <name>substrate</name>
    </ligand>
</feature>
<keyword evidence="5" id="KW-1185">Reference proteome</keyword>
<dbReference type="OrthoDB" id="413953at2759"/>
<feature type="binding site" evidence="4">
    <location>
        <position position="34"/>
    </location>
    <ligand>
        <name>Mg(2+)</name>
        <dbReference type="ChEBI" id="CHEBI:18420"/>
    </ligand>
</feature>
<dbReference type="GO" id="GO:0005737">
    <property type="term" value="C:cytoplasm"/>
    <property type="evidence" value="ECO:0007669"/>
    <property type="project" value="TreeGrafter"/>
</dbReference>
<dbReference type="PIRSF" id="PIRSF000915">
    <property type="entry name" value="PGP-type_phosphatase"/>
    <property type="match status" value="1"/>
</dbReference>
<evidence type="ECO:0000256" key="4">
    <source>
        <dbReference type="PIRSR" id="PIRSR000915-3"/>
    </source>
</evidence>
<dbReference type="InterPro" id="IPR036412">
    <property type="entry name" value="HAD-like_sf"/>
</dbReference>
<dbReference type="PANTHER" id="PTHR19288">
    <property type="entry name" value="4-NITROPHENYLPHOSPHATASE-RELATED"/>
    <property type="match status" value="1"/>
</dbReference>
<feature type="active site" description="Proton donor" evidence="2">
    <location>
        <position position="36"/>
    </location>
</feature>
<feature type="binding site" evidence="4">
    <location>
        <position position="253"/>
    </location>
    <ligand>
        <name>Mg(2+)</name>
        <dbReference type="ChEBI" id="CHEBI:18420"/>
    </ligand>
</feature>
<evidence type="ECO:0000313" key="5">
    <source>
        <dbReference type="Proteomes" id="UP000515158"/>
    </source>
</evidence>
<dbReference type="NCBIfam" id="TIGR01460">
    <property type="entry name" value="HAD-SF-IIA"/>
    <property type="match status" value="1"/>
</dbReference>
<dbReference type="FunCoup" id="A0A6P8YN96">
    <property type="interactions" value="201"/>
</dbReference>
<name>A0A6P8YN96_THRPL</name>
<dbReference type="InterPro" id="IPR023214">
    <property type="entry name" value="HAD_sf"/>
</dbReference>
<comment type="cofactor">
    <cofactor evidence="4">
        <name>Mg(2+)</name>
        <dbReference type="ChEBI" id="CHEBI:18420"/>
    </cofactor>
    <text evidence="4">Divalent metal ions. Mg(2+) is the most effective.</text>
</comment>
<feature type="binding site" evidence="3">
    <location>
        <begin position="69"/>
        <end position="71"/>
    </location>
    <ligand>
        <name>substrate</name>
    </ligand>
</feature>
<sequence length="308" mass="33906">MADAAGAAPRRKPVKITKDNVSDLMAQVDAFVLDCDGVIWTPLATGMYPKAEEALDRLRGAGKKVMFVSNNSFHPPQEKFKLMGYPVSEDEVVVPSTVIARYLKKRGFEGQALVLASETFKRTLQDQGIDVVQRTAEDHPEKIIEFLRLVGKDAGKVKAVIVDFDLYLTGLDLVKAANYLREDPECLFFACATECNIPVGGKICLGPGYWTEIVERASGRKAQWVGKPAPMMVTEFLKDAHQLDMARSIFVGDSLEQDMGIANNCGMKKLLVLTGMTAIEDLETCDPNLIPDYYIDSVADLGRLLPKA</sequence>
<dbReference type="Pfam" id="PF13242">
    <property type="entry name" value="Hydrolase_like"/>
    <property type="match status" value="1"/>
</dbReference>
<dbReference type="GeneID" id="117643719"/>
<gene>
    <name evidence="6" type="primary">LOC117643719</name>
</gene>
<keyword evidence="1" id="KW-0378">Hydrolase</keyword>
<dbReference type="GO" id="GO:0016791">
    <property type="term" value="F:phosphatase activity"/>
    <property type="evidence" value="ECO:0007669"/>
    <property type="project" value="TreeGrafter"/>
</dbReference>
<dbReference type="AlphaFoldDB" id="A0A6P8YN96"/>
<dbReference type="KEGG" id="tpal:117643719"/>
<evidence type="ECO:0000256" key="2">
    <source>
        <dbReference type="PIRSR" id="PIRSR000915-1"/>
    </source>
</evidence>
<dbReference type="InterPro" id="IPR006357">
    <property type="entry name" value="HAD-SF_hydro_IIA"/>
</dbReference>
<proteinExistence type="inferred from homology"/>
<feature type="active site" description="Nucleophile" evidence="2">
    <location>
        <position position="34"/>
    </location>
</feature>
<keyword evidence="4" id="KW-0460">Magnesium</keyword>
<reference evidence="6" key="1">
    <citation type="submission" date="2025-08" db="UniProtKB">
        <authorList>
            <consortium name="RefSeq"/>
        </authorList>
    </citation>
    <scope>IDENTIFICATION</scope>
    <source>
        <tissue evidence="6">Total insect</tissue>
    </source>
</reference>
<dbReference type="PANTHER" id="PTHR19288:SF4">
    <property type="entry name" value="RE04130P-RELATED"/>
    <property type="match status" value="1"/>
</dbReference>
<dbReference type="Gene3D" id="3.40.50.1000">
    <property type="entry name" value="HAD superfamily/HAD-like"/>
    <property type="match status" value="2"/>
</dbReference>
<comment type="similarity">
    <text evidence="1">Belongs to the HAD-like hydrolase superfamily.</text>
</comment>
<dbReference type="Proteomes" id="UP000515158">
    <property type="component" value="Unplaced"/>
</dbReference>
<evidence type="ECO:0000256" key="3">
    <source>
        <dbReference type="PIRSR" id="PIRSR000915-2"/>
    </source>
</evidence>
<protein>
    <submittedName>
        <fullName evidence="6">Pyridoxal phosphate phosphatase-like</fullName>
    </submittedName>
</protein>
<accession>A0A6P8YN96</accession>
<dbReference type="SUPFAM" id="SSF56784">
    <property type="entry name" value="HAD-like"/>
    <property type="match status" value="1"/>
</dbReference>
<dbReference type="InParanoid" id="A0A6P8YN96"/>
<feature type="binding site" evidence="4">
    <location>
        <position position="36"/>
    </location>
    <ligand>
        <name>Mg(2+)</name>
        <dbReference type="ChEBI" id="CHEBI:18420"/>
    </ligand>
</feature>